<protein>
    <submittedName>
        <fullName evidence="1">Heme-degrading monooxygenase HmoA</fullName>
    </submittedName>
</protein>
<reference evidence="1 2" key="1">
    <citation type="submission" date="2020-07" db="EMBL/GenBank/DDBJ databases">
        <title>Sequencing the genomes of 1000 actinobacteria strains.</title>
        <authorList>
            <person name="Klenk H.-P."/>
        </authorList>
    </citation>
    <scope>NUCLEOTIDE SEQUENCE [LARGE SCALE GENOMIC DNA]</scope>
    <source>
        <strain evidence="1 2">DSM 104001</strain>
    </source>
</reference>
<dbReference type="Gene3D" id="3.30.70.100">
    <property type="match status" value="1"/>
</dbReference>
<dbReference type="GO" id="GO:0004497">
    <property type="term" value="F:monooxygenase activity"/>
    <property type="evidence" value="ECO:0007669"/>
    <property type="project" value="UniProtKB-KW"/>
</dbReference>
<evidence type="ECO:0000313" key="1">
    <source>
        <dbReference type="EMBL" id="NYJ08366.1"/>
    </source>
</evidence>
<name>A0A853CLS0_9ACTN</name>
<dbReference type="AlphaFoldDB" id="A0A853CLS0"/>
<dbReference type="InterPro" id="IPR011008">
    <property type="entry name" value="Dimeric_a/b-barrel"/>
</dbReference>
<keyword evidence="1" id="KW-0560">Oxidoreductase</keyword>
<organism evidence="1 2">
    <name type="scientific">Petropleomorpha daqingensis</name>
    <dbReference type="NCBI Taxonomy" id="2026353"/>
    <lineage>
        <taxon>Bacteria</taxon>
        <taxon>Bacillati</taxon>
        <taxon>Actinomycetota</taxon>
        <taxon>Actinomycetes</taxon>
        <taxon>Geodermatophilales</taxon>
        <taxon>Geodermatophilaceae</taxon>
        <taxon>Petropleomorpha</taxon>
    </lineage>
</organism>
<dbReference type="Proteomes" id="UP000541969">
    <property type="component" value="Unassembled WGS sequence"/>
</dbReference>
<dbReference type="EMBL" id="JACBZT010000001">
    <property type="protein sequence ID" value="NYJ08366.1"/>
    <property type="molecule type" value="Genomic_DNA"/>
</dbReference>
<proteinExistence type="predicted"/>
<evidence type="ECO:0000313" key="2">
    <source>
        <dbReference type="Proteomes" id="UP000541969"/>
    </source>
</evidence>
<dbReference type="SUPFAM" id="SSF54909">
    <property type="entry name" value="Dimeric alpha+beta barrel"/>
    <property type="match status" value="1"/>
</dbReference>
<comment type="caution">
    <text evidence="1">The sequence shown here is derived from an EMBL/GenBank/DDBJ whole genome shotgun (WGS) entry which is preliminary data.</text>
</comment>
<dbReference type="RefSeq" id="WP_179720893.1">
    <property type="nucleotide sequence ID" value="NZ_JACBZT010000001.1"/>
</dbReference>
<gene>
    <name evidence="1" type="ORF">GGQ55_004644</name>
</gene>
<accession>A0A853CLS0</accession>
<keyword evidence="2" id="KW-1185">Reference proteome</keyword>
<keyword evidence="1" id="KW-0503">Monooxygenase</keyword>
<sequence>MIARVWKGEVRLADAEVYADYIRETGFREYGETPGNRGAWLLRRDDGDATHFVALSMWDSPDAVRAFAGDDIEAAVLYPEDERYLRPGSSAITHYEVIDTVAPA</sequence>